<feature type="compositionally biased region" description="Acidic residues" evidence="5">
    <location>
        <begin position="585"/>
        <end position="604"/>
    </location>
</feature>
<feature type="compositionally biased region" description="Basic and acidic residues" evidence="5">
    <location>
        <begin position="771"/>
        <end position="781"/>
    </location>
</feature>
<feature type="compositionally biased region" description="Basic and acidic residues" evidence="5">
    <location>
        <begin position="176"/>
        <end position="194"/>
    </location>
</feature>
<dbReference type="EMBL" id="GG663744">
    <property type="protein sequence ID" value="EEH53995.1"/>
    <property type="molecule type" value="Genomic_DNA"/>
</dbReference>
<evidence type="ECO:0000256" key="4">
    <source>
        <dbReference type="SAM" id="Coils"/>
    </source>
</evidence>
<proteinExistence type="predicted"/>
<reference evidence="6 7" key="1">
    <citation type="journal article" date="2009" name="Science">
        <title>Green evolution and dynamic adaptations revealed by genomes of the marine picoeukaryotes Micromonas.</title>
        <authorList>
            <person name="Worden A.Z."/>
            <person name="Lee J.H."/>
            <person name="Mock T."/>
            <person name="Rouze P."/>
            <person name="Simmons M.P."/>
            <person name="Aerts A.L."/>
            <person name="Allen A.E."/>
            <person name="Cuvelier M.L."/>
            <person name="Derelle E."/>
            <person name="Everett M.V."/>
            <person name="Foulon E."/>
            <person name="Grimwood J."/>
            <person name="Gundlach H."/>
            <person name="Henrissat B."/>
            <person name="Napoli C."/>
            <person name="McDonald S.M."/>
            <person name="Parker M.S."/>
            <person name="Rombauts S."/>
            <person name="Salamov A."/>
            <person name="Von Dassow P."/>
            <person name="Badger J.H."/>
            <person name="Coutinho P.M."/>
            <person name="Demir E."/>
            <person name="Dubchak I."/>
            <person name="Gentemann C."/>
            <person name="Eikrem W."/>
            <person name="Gready J.E."/>
            <person name="John U."/>
            <person name="Lanier W."/>
            <person name="Lindquist E.A."/>
            <person name="Lucas S."/>
            <person name="Mayer K.F."/>
            <person name="Moreau H."/>
            <person name="Not F."/>
            <person name="Otillar R."/>
            <person name="Panaud O."/>
            <person name="Pangilinan J."/>
            <person name="Paulsen I."/>
            <person name="Piegu B."/>
            <person name="Poliakov A."/>
            <person name="Robbens S."/>
            <person name="Schmutz J."/>
            <person name="Toulza E."/>
            <person name="Wyss T."/>
            <person name="Zelensky A."/>
            <person name="Zhou K."/>
            <person name="Armbrust E.V."/>
            <person name="Bhattacharya D."/>
            <person name="Goodenough U.W."/>
            <person name="Van de Peer Y."/>
            <person name="Grigoriev I.V."/>
        </authorList>
    </citation>
    <scope>NUCLEOTIDE SEQUENCE [LARGE SCALE GENOMIC DNA]</scope>
    <source>
        <strain evidence="6 7">CCMP1545</strain>
    </source>
</reference>
<evidence type="ECO:0000256" key="5">
    <source>
        <dbReference type="SAM" id="MobiDB-lite"/>
    </source>
</evidence>
<dbReference type="Proteomes" id="UP000001876">
    <property type="component" value="Unassembled WGS sequence"/>
</dbReference>
<name>C1N0B2_MICPC</name>
<organism evidence="7">
    <name type="scientific">Micromonas pusilla (strain CCMP1545)</name>
    <name type="common">Picoplanktonic green alga</name>
    <dbReference type="NCBI Taxonomy" id="564608"/>
    <lineage>
        <taxon>Eukaryota</taxon>
        <taxon>Viridiplantae</taxon>
        <taxon>Chlorophyta</taxon>
        <taxon>Mamiellophyceae</taxon>
        <taxon>Mamiellales</taxon>
        <taxon>Mamiellaceae</taxon>
        <taxon>Micromonas</taxon>
    </lineage>
</organism>
<gene>
    <name evidence="6" type="ORF">MICPUCDRAFT_50955</name>
</gene>
<feature type="coiled-coil region" evidence="4">
    <location>
        <begin position="831"/>
        <end position="946"/>
    </location>
</feature>
<feature type="compositionally biased region" description="Basic and acidic residues" evidence="5">
    <location>
        <begin position="47"/>
        <end position="61"/>
    </location>
</feature>
<evidence type="ECO:0000313" key="7">
    <source>
        <dbReference type="Proteomes" id="UP000001876"/>
    </source>
</evidence>
<dbReference type="RefSeq" id="XP_003061365.1">
    <property type="nucleotide sequence ID" value="XM_003061319.1"/>
</dbReference>
<evidence type="ECO:0000313" key="6">
    <source>
        <dbReference type="EMBL" id="EEH53995.1"/>
    </source>
</evidence>
<dbReference type="KEGG" id="mpp:MICPUCDRAFT_50955"/>
<feature type="compositionally biased region" description="Acidic residues" evidence="5">
    <location>
        <begin position="73"/>
        <end position="87"/>
    </location>
</feature>
<keyword evidence="7" id="KW-1185">Reference proteome</keyword>
<feature type="region of interest" description="Disordered" evidence="5">
    <location>
        <begin position="16"/>
        <end position="195"/>
    </location>
</feature>
<protein>
    <submittedName>
        <fullName evidence="6">Predicted protein</fullName>
    </submittedName>
</protein>
<feature type="compositionally biased region" description="Low complexity" evidence="5">
    <location>
        <begin position="1397"/>
        <end position="1409"/>
    </location>
</feature>
<keyword evidence="4" id="KW-0175">Coiled coil</keyword>
<dbReference type="GeneID" id="9687043"/>
<dbReference type="Gene3D" id="3.80.10.10">
    <property type="entry name" value="Ribonuclease Inhibitor"/>
    <property type="match status" value="1"/>
</dbReference>
<feature type="region of interest" description="Disordered" evidence="5">
    <location>
        <begin position="1305"/>
        <end position="1409"/>
    </location>
</feature>
<dbReference type="OMA" id="ATWSANA"/>
<dbReference type="GO" id="GO:0005930">
    <property type="term" value="C:axoneme"/>
    <property type="evidence" value="ECO:0007669"/>
    <property type="project" value="UniProtKB-SubCell"/>
</dbReference>
<comment type="subcellular location">
    <subcellularLocation>
        <location evidence="1">Cytoplasm</location>
        <location evidence="1">Cytoskeleton</location>
        <location evidence="1">Cilium axoneme</location>
    </subcellularLocation>
</comment>
<dbReference type="STRING" id="564608.C1N0B2"/>
<dbReference type="eggNOG" id="ENOG502RY0H">
    <property type="taxonomic scope" value="Eukaryota"/>
</dbReference>
<sequence>MAEDFYDVSVMGSYAELHERGMGRRLRGGGDDASRGRRRVTWEDESERPSARGRGRDRGESGDVSASSSAARDDDDDDGGGGGDGDDADARARGRGRGGEPSSSSTRCCAWNSSKRVDGEREPSSGKPPRSHSSSRERSSTAVSLLRTREMEPARHVVPMPTPRGPGEPSSSSSGGDDRDRPSTHRHQHVDAVRRHLAKPVSLSALLRDAPCAFDPTKSRISVVDKRLSIIDAVPPAYRPTQRLYASHNRIASLAGLAQFRELRLLSAGDNPIDDIPQLDALARGCPHLEALSLELTPVSRLPFYRAHVLARMPRLKSLDGKATTREEIVAAPGRVRRDVRSLEMLMSAAVTAAKLRRAYALSLVHQELREVVFSANGPVDPRSFPSRADRAGADVVDPRTFLKLCQPERTMTASEVAALAKSLRVATALEAKRISTSNDDRGTSVNEEARWEAAYAAALAREQARFISHWSPYDRVGVTDTAALLSYLDDANARTKDRREASVADPFATALRWGFEAAAAREVEVRSDREAALTDIMDNEAAASYRFGEILRGDAPAAAPAAETSRVERPRTPTHRRERRDEREEVEDFRLDDDDDDDDDDDGTFNVEEAWVNSDAVFDERLDDDADAIRRGRGFSHGATVSARRHSSAPPSPTGRARERAPPRPRPRARSTSRERVPGAGYAWGDHWYDGHVAATSTATATAARVKWGYGPGTAAAAARETAAAKKRVGDAAMAAAERGRGRGRTRTPRSRDVSRDVSPSNGRGWDSLEGARRSAEMSRGDASPAKPERQATTTTRQRARPYPPRDLYDMLSQEVDALRTALESHAAGETELLAANAELRRRVEAAEGDVEKAKIHGVAAAAEEAARAAHAVARARADAHAAEAREKEAAERLRTLEAERETAAKAAAAAARKIADATEEAETLRRTLAALEDAERKKESVDAMASRNAGKKALRMWRSRVAASKVARVLAYARRRRAAQWALTLWMWRTRAQRRLRVVYERQTNKVGVVVMRKWRFAVAVAAVTRCLRRRRALRRWARNVRILKDTRDAWHAQFTATWSANAAARVFDAWRRASRSTKSLAEYSDALLRASNPRLHRARDRTALASALSAWHLEVTRSQRARMEHLAETCDGLAAAASEAAEAASGVERANNDLTQVERALRSDARTAEMRADAWEKQADVEAAERREAQDEVERLRERVHELELEIEERTRGAESANWRVAFEAGERAILAAGTFLEQWALELQREKAHADRVKNDAKLDIAFLRSITEVTPGSRSPRSRENPLKSLPVRARELHDALEAHAAQAAAMREQCEADDARRKRRAATASRSRSRREGSTTTRSGEEDDDDDESFPTPVSERRWPPGSAGGSTSNANGGGFEFAARSTPAFRIRSRPSLSPTSRSHDP</sequence>
<dbReference type="PANTHER" id="PTHR45973">
    <property type="entry name" value="PROTEIN PHOSPHATASE 1 REGULATORY SUBUNIT SDS22-RELATED"/>
    <property type="match status" value="1"/>
</dbReference>
<dbReference type="InterPro" id="IPR001611">
    <property type="entry name" value="Leu-rich_rpt"/>
</dbReference>
<feature type="compositionally biased region" description="Basic and acidic residues" evidence="5">
    <location>
        <begin position="115"/>
        <end position="124"/>
    </location>
</feature>
<feature type="compositionally biased region" description="Basic and acidic residues" evidence="5">
    <location>
        <begin position="16"/>
        <end position="35"/>
    </location>
</feature>
<evidence type="ECO:0000256" key="1">
    <source>
        <dbReference type="ARBA" id="ARBA00004430"/>
    </source>
</evidence>
<feature type="coiled-coil region" evidence="4">
    <location>
        <begin position="1175"/>
        <end position="1216"/>
    </location>
</feature>
<keyword evidence="3" id="KW-0677">Repeat</keyword>
<dbReference type="PANTHER" id="PTHR45973:SF35">
    <property type="entry name" value="LEUCINE-RICH REPEAT-CONTAINING PROTEIN 43"/>
    <property type="match status" value="1"/>
</dbReference>
<evidence type="ECO:0000256" key="2">
    <source>
        <dbReference type="ARBA" id="ARBA00022614"/>
    </source>
</evidence>
<dbReference type="SUPFAM" id="SSF52058">
    <property type="entry name" value="L domain-like"/>
    <property type="match status" value="1"/>
</dbReference>
<accession>C1N0B2</accession>
<dbReference type="InterPro" id="IPR032675">
    <property type="entry name" value="LRR_dom_sf"/>
</dbReference>
<dbReference type="InterPro" id="IPR050576">
    <property type="entry name" value="Cilia_flagella_integrity"/>
</dbReference>
<dbReference type="PROSITE" id="PS51450">
    <property type="entry name" value="LRR"/>
    <property type="match status" value="1"/>
</dbReference>
<dbReference type="OrthoDB" id="548339at2759"/>
<feature type="region of interest" description="Disordered" evidence="5">
    <location>
        <begin position="730"/>
        <end position="807"/>
    </location>
</feature>
<keyword evidence="2" id="KW-0433">Leucine-rich repeat</keyword>
<feature type="region of interest" description="Disordered" evidence="5">
    <location>
        <begin position="635"/>
        <end position="682"/>
    </location>
</feature>
<feature type="region of interest" description="Disordered" evidence="5">
    <location>
        <begin position="557"/>
        <end position="609"/>
    </location>
</feature>
<evidence type="ECO:0000256" key="3">
    <source>
        <dbReference type="ARBA" id="ARBA00022737"/>
    </source>
</evidence>